<comment type="catalytic activity">
    <reaction evidence="5">
        <text>a 2'-deoxyadenosine in DNA + S-adenosyl-L-methionine = an N(6)-methyl-2'-deoxyadenosine in DNA + S-adenosyl-L-homocysteine + H(+)</text>
        <dbReference type="Rhea" id="RHEA:15197"/>
        <dbReference type="Rhea" id="RHEA-COMP:12418"/>
        <dbReference type="Rhea" id="RHEA-COMP:12419"/>
        <dbReference type="ChEBI" id="CHEBI:15378"/>
        <dbReference type="ChEBI" id="CHEBI:57856"/>
        <dbReference type="ChEBI" id="CHEBI:59789"/>
        <dbReference type="ChEBI" id="CHEBI:90615"/>
        <dbReference type="ChEBI" id="CHEBI:90616"/>
        <dbReference type="EC" id="2.1.1.72"/>
    </reaction>
</comment>
<evidence type="ECO:0000256" key="5">
    <source>
        <dbReference type="ARBA" id="ARBA00047942"/>
    </source>
</evidence>
<reference evidence="6 7" key="1">
    <citation type="submission" date="2017-06" db="EMBL/GenBank/DDBJ databases">
        <title>Raineya orbicola gen. nov., sp. nov. a slightly thermophilic bacterium of the phylum Bacteroidetes and the description of Raineyaceae fam. nov.</title>
        <authorList>
            <person name="Albuquerque L."/>
            <person name="Polonia A.R.M."/>
            <person name="Barroso C."/>
            <person name="Froufe H.J.C."/>
            <person name="Lage O."/>
            <person name="Lobo-Da-Cunha A."/>
            <person name="Egas C."/>
            <person name="Da Costa M.S."/>
        </authorList>
    </citation>
    <scope>NUCLEOTIDE SEQUENCE [LARGE SCALE GENOMIC DNA]</scope>
    <source>
        <strain evidence="6 7">SPSPC-11</strain>
    </source>
</reference>
<dbReference type="InterPro" id="IPR012327">
    <property type="entry name" value="MeTrfase_D12"/>
</dbReference>
<sequence>MRFIGNKENLVEKIYQILQSKGVLGTSFFDFFAGTSNVGQFFKKKGYQIFSSDLLYFSFVLQKAYIANNEVPSFEKLLSEIDKKNYSLFASPLMQVVDYLNTIPQREGFIFQNYTPEGTKSLDIPRMYFSNENGKIIDAIRQQIETWKNENLLTENEYYILLACLIETVPYYANISGVYAAFQKNWDARAVKKLTLRPVEIIVSGKENKVFNQNSVELISEIQTDIMYLDPPYNQRQYAPNYHLLETIAKYDNPIIKGVSGMRNYENQKSQFCNAETGLKELCNIAKNAHYKYLVLSYNSEGIMPQDKILSVLSNFGEVELVEFDYLRFKSNSNGESKTKKFVQEQLYILKRNEK</sequence>
<name>A0A2N3IHZ3_9BACT</name>
<dbReference type="PROSITE" id="PS00092">
    <property type="entry name" value="N6_MTASE"/>
    <property type="match status" value="1"/>
</dbReference>
<evidence type="ECO:0000256" key="3">
    <source>
        <dbReference type="ARBA" id="ARBA00022679"/>
    </source>
</evidence>
<dbReference type="SUPFAM" id="SSF53335">
    <property type="entry name" value="S-adenosyl-L-methionine-dependent methyltransferases"/>
    <property type="match status" value="1"/>
</dbReference>
<organism evidence="6 7">
    <name type="scientific">Raineya orbicola</name>
    <dbReference type="NCBI Taxonomy" id="2016530"/>
    <lineage>
        <taxon>Bacteria</taxon>
        <taxon>Pseudomonadati</taxon>
        <taxon>Bacteroidota</taxon>
        <taxon>Cytophagia</taxon>
        <taxon>Cytophagales</taxon>
        <taxon>Raineyaceae</taxon>
        <taxon>Raineya</taxon>
    </lineage>
</organism>
<dbReference type="OrthoDB" id="9805629at2"/>
<comment type="caution">
    <text evidence="6">The sequence shown here is derived from an EMBL/GenBank/DDBJ whole genome shotgun (WGS) entry which is preliminary data.</text>
</comment>
<dbReference type="InterPro" id="IPR002052">
    <property type="entry name" value="DNA_methylase_N6_adenine_CS"/>
</dbReference>
<dbReference type="GO" id="GO:0009307">
    <property type="term" value="P:DNA restriction-modification system"/>
    <property type="evidence" value="ECO:0007669"/>
    <property type="project" value="InterPro"/>
</dbReference>
<dbReference type="GO" id="GO:0009007">
    <property type="term" value="F:site-specific DNA-methyltransferase (adenine-specific) activity"/>
    <property type="evidence" value="ECO:0007669"/>
    <property type="project" value="UniProtKB-EC"/>
</dbReference>
<gene>
    <name evidence="6" type="ORF">Rain11_1178</name>
</gene>
<evidence type="ECO:0000313" key="7">
    <source>
        <dbReference type="Proteomes" id="UP000233387"/>
    </source>
</evidence>
<evidence type="ECO:0000313" key="6">
    <source>
        <dbReference type="EMBL" id="PKQ69843.1"/>
    </source>
</evidence>
<dbReference type="AlphaFoldDB" id="A0A2N3IHZ3"/>
<dbReference type="RefSeq" id="WP_101358440.1">
    <property type="nucleotide sequence ID" value="NZ_NKXO01000015.1"/>
</dbReference>
<keyword evidence="2 6" id="KW-0489">Methyltransferase</keyword>
<keyword evidence="7" id="KW-1185">Reference proteome</keyword>
<accession>A0A2N3IHZ3</accession>
<keyword evidence="3" id="KW-0808">Transferase</keyword>
<dbReference type="PRINTS" id="PR00505">
    <property type="entry name" value="D12N6MTFRASE"/>
</dbReference>
<dbReference type="Pfam" id="PF02086">
    <property type="entry name" value="MethyltransfD12"/>
    <property type="match status" value="1"/>
</dbReference>
<proteinExistence type="predicted"/>
<dbReference type="GO" id="GO:0003676">
    <property type="term" value="F:nucleic acid binding"/>
    <property type="evidence" value="ECO:0007669"/>
    <property type="project" value="InterPro"/>
</dbReference>
<dbReference type="GO" id="GO:0032259">
    <property type="term" value="P:methylation"/>
    <property type="evidence" value="ECO:0007669"/>
    <property type="project" value="UniProtKB-KW"/>
</dbReference>
<dbReference type="EMBL" id="NKXO01000015">
    <property type="protein sequence ID" value="PKQ69843.1"/>
    <property type="molecule type" value="Genomic_DNA"/>
</dbReference>
<dbReference type="EC" id="2.1.1.72" evidence="1"/>
<dbReference type="Proteomes" id="UP000233387">
    <property type="component" value="Unassembled WGS sequence"/>
</dbReference>
<protein>
    <recommendedName>
        <fullName evidence="1">site-specific DNA-methyltransferase (adenine-specific)</fullName>
        <ecNumber evidence="1">2.1.1.72</ecNumber>
    </recommendedName>
</protein>
<dbReference type="InterPro" id="IPR029063">
    <property type="entry name" value="SAM-dependent_MTases_sf"/>
</dbReference>
<evidence type="ECO:0000256" key="1">
    <source>
        <dbReference type="ARBA" id="ARBA00011900"/>
    </source>
</evidence>
<evidence type="ECO:0000256" key="2">
    <source>
        <dbReference type="ARBA" id="ARBA00022603"/>
    </source>
</evidence>
<evidence type="ECO:0000256" key="4">
    <source>
        <dbReference type="ARBA" id="ARBA00022691"/>
    </source>
</evidence>
<keyword evidence="4" id="KW-0949">S-adenosyl-L-methionine</keyword>